<organism evidence="2 3">
    <name type="scientific">Deinococcus arcticus</name>
    <dbReference type="NCBI Taxonomy" id="2136176"/>
    <lineage>
        <taxon>Bacteria</taxon>
        <taxon>Thermotogati</taxon>
        <taxon>Deinococcota</taxon>
        <taxon>Deinococci</taxon>
        <taxon>Deinococcales</taxon>
        <taxon>Deinococcaceae</taxon>
        <taxon>Deinococcus</taxon>
    </lineage>
</organism>
<evidence type="ECO:0000313" key="2">
    <source>
        <dbReference type="EMBL" id="PTA66586.1"/>
    </source>
</evidence>
<gene>
    <name evidence="2" type="ORF">C8263_16930</name>
</gene>
<accession>A0A2T3W3V7</accession>
<reference evidence="2 3" key="1">
    <citation type="submission" date="2018-03" db="EMBL/GenBank/DDBJ databases">
        <title>Draft genome of Deinococcus sp. OD32.</title>
        <authorList>
            <person name="Wang X.-P."/>
            <person name="Du Z.-J."/>
        </authorList>
    </citation>
    <scope>NUCLEOTIDE SEQUENCE [LARGE SCALE GENOMIC DNA]</scope>
    <source>
        <strain evidence="2 3">OD32</strain>
    </source>
</reference>
<name>A0A2T3W3V7_9DEIO</name>
<sequence>MKRLLTATALSLTSFALAAPLLGTTDSFVTSKFCKTYACELAGKDVLGPGLSEWRYTIKGEFPVSMGTAPEVVSVLRQNNRVISAQLLSGAQDTVLYPGGYKTKVVAALVETMTGKAPTEGNLFDLNNACESPLKQVKTIPWPVAGKQYRLSCLMTAEYANAWRFSFHVHLP</sequence>
<comment type="caution">
    <text evidence="2">The sequence shown here is derived from an EMBL/GenBank/DDBJ whole genome shotgun (WGS) entry which is preliminary data.</text>
</comment>
<dbReference type="EMBL" id="PYSV01000024">
    <property type="protein sequence ID" value="PTA66586.1"/>
    <property type="molecule type" value="Genomic_DNA"/>
</dbReference>
<feature type="signal peptide" evidence="1">
    <location>
        <begin position="1"/>
        <end position="18"/>
    </location>
</feature>
<evidence type="ECO:0000256" key="1">
    <source>
        <dbReference type="SAM" id="SignalP"/>
    </source>
</evidence>
<keyword evidence="3" id="KW-1185">Reference proteome</keyword>
<feature type="chain" id="PRO_5015500522" evidence="1">
    <location>
        <begin position="19"/>
        <end position="172"/>
    </location>
</feature>
<dbReference type="Proteomes" id="UP000240317">
    <property type="component" value="Unassembled WGS sequence"/>
</dbReference>
<evidence type="ECO:0000313" key="3">
    <source>
        <dbReference type="Proteomes" id="UP000240317"/>
    </source>
</evidence>
<dbReference type="OrthoDB" id="70437at2"/>
<keyword evidence="1" id="KW-0732">Signal</keyword>
<dbReference type="AlphaFoldDB" id="A0A2T3W3V7"/>
<dbReference type="RefSeq" id="WP_107139322.1">
    <property type="nucleotide sequence ID" value="NZ_PYSV01000024.1"/>
</dbReference>
<protein>
    <submittedName>
        <fullName evidence="2">Uncharacterized protein</fullName>
    </submittedName>
</protein>
<proteinExistence type="predicted"/>